<reference evidence="2" key="1">
    <citation type="journal article" date="2022" name="bioRxiv">
        <title>Sequencing and chromosome-scale assembly of the giantPleurodeles waltlgenome.</title>
        <authorList>
            <person name="Brown T."/>
            <person name="Elewa A."/>
            <person name="Iarovenko S."/>
            <person name="Subramanian E."/>
            <person name="Araus A.J."/>
            <person name="Petzold A."/>
            <person name="Susuki M."/>
            <person name="Suzuki K.-i.T."/>
            <person name="Hayashi T."/>
            <person name="Toyoda A."/>
            <person name="Oliveira C."/>
            <person name="Osipova E."/>
            <person name="Leigh N.D."/>
            <person name="Simon A."/>
            <person name="Yun M.H."/>
        </authorList>
    </citation>
    <scope>NUCLEOTIDE SEQUENCE</scope>
    <source>
        <strain evidence="2">20211129_DDA</strain>
        <tissue evidence="2">Liver</tissue>
    </source>
</reference>
<protein>
    <submittedName>
        <fullName evidence="2">Uncharacterized protein</fullName>
    </submittedName>
</protein>
<organism evidence="2 3">
    <name type="scientific">Pleurodeles waltl</name>
    <name type="common">Iberian ribbed newt</name>
    <dbReference type="NCBI Taxonomy" id="8319"/>
    <lineage>
        <taxon>Eukaryota</taxon>
        <taxon>Metazoa</taxon>
        <taxon>Chordata</taxon>
        <taxon>Craniata</taxon>
        <taxon>Vertebrata</taxon>
        <taxon>Euteleostomi</taxon>
        <taxon>Amphibia</taxon>
        <taxon>Batrachia</taxon>
        <taxon>Caudata</taxon>
        <taxon>Salamandroidea</taxon>
        <taxon>Salamandridae</taxon>
        <taxon>Pleurodelinae</taxon>
        <taxon>Pleurodeles</taxon>
    </lineage>
</organism>
<dbReference type="Proteomes" id="UP001066276">
    <property type="component" value="Chromosome 9"/>
</dbReference>
<gene>
    <name evidence="2" type="ORF">NDU88_007412</name>
</gene>
<comment type="caution">
    <text evidence="2">The sequence shown here is derived from an EMBL/GenBank/DDBJ whole genome shotgun (WGS) entry which is preliminary data.</text>
</comment>
<evidence type="ECO:0000256" key="1">
    <source>
        <dbReference type="SAM" id="MobiDB-lite"/>
    </source>
</evidence>
<feature type="region of interest" description="Disordered" evidence="1">
    <location>
        <begin position="1"/>
        <end position="69"/>
    </location>
</feature>
<name>A0AAV7N698_PLEWA</name>
<keyword evidence="3" id="KW-1185">Reference proteome</keyword>
<evidence type="ECO:0000313" key="2">
    <source>
        <dbReference type="EMBL" id="KAJ1110057.1"/>
    </source>
</evidence>
<evidence type="ECO:0000313" key="3">
    <source>
        <dbReference type="Proteomes" id="UP001066276"/>
    </source>
</evidence>
<dbReference type="AlphaFoldDB" id="A0AAV7N698"/>
<proteinExistence type="predicted"/>
<sequence>MGGSRDIASVLIIPRGPPRSLARPLEAPELQEKKEEKKERGERGKPPGSRLSRKPEEGGAALSPGPAAT</sequence>
<dbReference type="EMBL" id="JANPWB010000013">
    <property type="protein sequence ID" value="KAJ1110057.1"/>
    <property type="molecule type" value="Genomic_DNA"/>
</dbReference>
<accession>A0AAV7N698</accession>
<feature type="compositionally biased region" description="Basic and acidic residues" evidence="1">
    <location>
        <begin position="30"/>
        <end position="45"/>
    </location>
</feature>